<keyword evidence="5" id="KW-0479">Metal-binding</keyword>
<dbReference type="InterPro" id="IPR027806">
    <property type="entry name" value="HARBI1_dom"/>
</dbReference>
<evidence type="ECO:0000256" key="7">
    <source>
        <dbReference type="ARBA" id="ARBA00023242"/>
    </source>
</evidence>
<name>A0A1Y1LTG0_PHOPY</name>
<dbReference type="GO" id="GO:0046872">
    <property type="term" value="F:metal ion binding"/>
    <property type="evidence" value="ECO:0007669"/>
    <property type="project" value="UniProtKB-KW"/>
</dbReference>
<dbReference type="PANTHER" id="PTHR22930:SF85">
    <property type="entry name" value="GH03217P-RELATED"/>
    <property type="match status" value="1"/>
</dbReference>
<comment type="subcellular location">
    <subcellularLocation>
        <location evidence="2">Nucleus</location>
    </subcellularLocation>
</comment>
<sequence>MSDLKNKLMFVKALFDDDSSDYEWFSDSSLEAVDFNVLNEDRSKRVRVENYLEVIDKYSEEDFRRHFRLSRATANLCIDDLENDNVLPTHTYGREKICCQKAFYMTLWYLSNEETYRQISDRFDVAESTAWTVTRSVIDHLVNKSNAVITWPTEEDAIKIEKEFASKQGVQGIIGAIDGSHIIINKPGTNQHAYCNRKGTHSIILQGVVDSRKRFINVFCGEPGSLHDARVFKRSPLYRRITENDLPLNNHFLVGDSAYPSTLPWLITPYKDNGKLTSEQRTFNYRHSSTRVIVENAFGLLKGRFRRLRCFEHKDIKFIVKCVIAACTLHNICIDAGETTEDIEEYTDLEPEQL</sequence>
<dbReference type="GO" id="GO:0004518">
    <property type="term" value="F:nuclease activity"/>
    <property type="evidence" value="ECO:0007669"/>
    <property type="project" value="UniProtKB-KW"/>
</dbReference>
<reference evidence="9" key="1">
    <citation type="journal article" date="2016" name="Sci. Rep.">
        <title>Molecular characterization of firefly nuptial gifts: a multi-omics approach sheds light on postcopulatory sexual selection.</title>
        <authorList>
            <person name="Al-Wathiqui N."/>
            <person name="Fallon T.R."/>
            <person name="South A."/>
            <person name="Weng J.K."/>
            <person name="Lewis S.M."/>
        </authorList>
    </citation>
    <scope>NUCLEOTIDE SEQUENCE</scope>
</reference>
<keyword evidence="4" id="KW-0540">Nuclease</keyword>
<evidence type="ECO:0000259" key="8">
    <source>
        <dbReference type="Pfam" id="PF13359"/>
    </source>
</evidence>
<feature type="domain" description="DDE Tnp4" evidence="8">
    <location>
        <begin position="177"/>
        <end position="331"/>
    </location>
</feature>
<organism evidence="9">
    <name type="scientific">Photinus pyralis</name>
    <name type="common">Common eastern firefly</name>
    <name type="synonym">Lampyris pyralis</name>
    <dbReference type="NCBI Taxonomy" id="7054"/>
    <lineage>
        <taxon>Eukaryota</taxon>
        <taxon>Metazoa</taxon>
        <taxon>Ecdysozoa</taxon>
        <taxon>Arthropoda</taxon>
        <taxon>Hexapoda</taxon>
        <taxon>Insecta</taxon>
        <taxon>Pterygota</taxon>
        <taxon>Neoptera</taxon>
        <taxon>Endopterygota</taxon>
        <taxon>Coleoptera</taxon>
        <taxon>Polyphaga</taxon>
        <taxon>Elateriformia</taxon>
        <taxon>Elateroidea</taxon>
        <taxon>Lampyridae</taxon>
        <taxon>Lampyrinae</taxon>
        <taxon>Photinus</taxon>
    </lineage>
</organism>
<dbReference type="AlphaFoldDB" id="A0A1Y1LTG0"/>
<dbReference type="GO" id="GO:0005634">
    <property type="term" value="C:nucleus"/>
    <property type="evidence" value="ECO:0007669"/>
    <property type="project" value="UniProtKB-SubCell"/>
</dbReference>
<accession>A0A1Y1LTG0</accession>
<keyword evidence="7" id="KW-0539">Nucleus</keyword>
<evidence type="ECO:0000256" key="4">
    <source>
        <dbReference type="ARBA" id="ARBA00022722"/>
    </source>
</evidence>
<dbReference type="PANTHER" id="PTHR22930">
    <property type="match status" value="1"/>
</dbReference>
<protein>
    <recommendedName>
        <fullName evidence="8">DDE Tnp4 domain-containing protein</fullName>
    </recommendedName>
</protein>
<dbReference type="EMBL" id="GEZM01052782">
    <property type="protein sequence ID" value="JAV74277.1"/>
    <property type="molecule type" value="Transcribed_RNA"/>
</dbReference>
<keyword evidence="6" id="KW-0378">Hydrolase</keyword>
<proteinExistence type="inferred from homology"/>
<dbReference type="GO" id="GO:0016787">
    <property type="term" value="F:hydrolase activity"/>
    <property type="evidence" value="ECO:0007669"/>
    <property type="project" value="UniProtKB-KW"/>
</dbReference>
<dbReference type="Pfam" id="PF13359">
    <property type="entry name" value="DDE_Tnp_4"/>
    <property type="match status" value="1"/>
</dbReference>
<evidence type="ECO:0000256" key="5">
    <source>
        <dbReference type="ARBA" id="ARBA00022723"/>
    </source>
</evidence>
<dbReference type="InterPro" id="IPR045249">
    <property type="entry name" value="HARBI1-like"/>
</dbReference>
<evidence type="ECO:0000313" key="9">
    <source>
        <dbReference type="EMBL" id="JAV74277.1"/>
    </source>
</evidence>
<comment type="similarity">
    <text evidence="3">Belongs to the HARBI1 family.</text>
</comment>
<comment type="cofactor">
    <cofactor evidence="1">
        <name>a divalent metal cation</name>
        <dbReference type="ChEBI" id="CHEBI:60240"/>
    </cofactor>
</comment>
<evidence type="ECO:0000256" key="1">
    <source>
        <dbReference type="ARBA" id="ARBA00001968"/>
    </source>
</evidence>
<evidence type="ECO:0000256" key="3">
    <source>
        <dbReference type="ARBA" id="ARBA00006958"/>
    </source>
</evidence>
<evidence type="ECO:0000256" key="6">
    <source>
        <dbReference type="ARBA" id="ARBA00022801"/>
    </source>
</evidence>
<evidence type="ECO:0000256" key="2">
    <source>
        <dbReference type="ARBA" id="ARBA00004123"/>
    </source>
</evidence>